<dbReference type="InterPro" id="IPR034733">
    <property type="entry name" value="AcCoA_carboxyl_beta"/>
</dbReference>
<dbReference type="OrthoDB" id="9807469at2"/>
<evidence type="ECO:0000256" key="5">
    <source>
        <dbReference type="ARBA" id="ARBA00023267"/>
    </source>
</evidence>
<dbReference type="Gene3D" id="2.40.50.100">
    <property type="match status" value="1"/>
</dbReference>
<dbReference type="InterPro" id="IPR011763">
    <property type="entry name" value="COA_CT_C"/>
</dbReference>
<dbReference type="PROSITE" id="PS50989">
    <property type="entry name" value="COA_CT_CTER"/>
    <property type="match status" value="1"/>
</dbReference>
<reference evidence="12" key="1">
    <citation type="journal article" date="2019" name="PLoS Negl. Trop. Dis.">
        <title>Revisiting the worldwide diversity of Leptospira species in the environment.</title>
        <authorList>
            <person name="Vincent A.T."/>
            <person name="Schiettekatte O."/>
            <person name="Bourhy P."/>
            <person name="Veyrier F.J."/>
            <person name="Picardeau M."/>
        </authorList>
    </citation>
    <scope>NUCLEOTIDE SEQUENCE [LARGE SCALE GENOMIC DNA]</scope>
    <source>
        <strain evidence="12">SSW15</strain>
    </source>
</reference>
<dbReference type="Gene3D" id="3.30.470.20">
    <property type="entry name" value="ATP-grasp fold, B domain"/>
    <property type="match status" value="1"/>
</dbReference>
<dbReference type="SMART" id="SM00878">
    <property type="entry name" value="Biotin_carb_C"/>
    <property type="match status" value="1"/>
</dbReference>
<dbReference type="RefSeq" id="WP_135766692.1">
    <property type="nucleotide sequence ID" value="NZ_RQET01000002.1"/>
</dbReference>
<dbReference type="PROSITE" id="PS50975">
    <property type="entry name" value="ATP_GRASP"/>
    <property type="match status" value="1"/>
</dbReference>
<dbReference type="InterPro" id="IPR005481">
    <property type="entry name" value="BC-like_N"/>
</dbReference>
<feature type="domain" description="ATP-grasp" evidence="9">
    <location>
        <begin position="120"/>
        <end position="317"/>
    </location>
</feature>
<proteinExistence type="predicted"/>
<dbReference type="InterPro" id="IPR011053">
    <property type="entry name" value="Single_hybrid_motif"/>
</dbReference>
<dbReference type="Gene3D" id="3.90.226.10">
    <property type="entry name" value="2-enoyl-CoA Hydratase, Chain A, domain 1"/>
    <property type="match status" value="2"/>
</dbReference>
<dbReference type="InterPro" id="IPR011764">
    <property type="entry name" value="Biotin_carboxylation_dom"/>
</dbReference>
<dbReference type="CDD" id="cd06850">
    <property type="entry name" value="biotinyl_domain"/>
    <property type="match status" value="1"/>
</dbReference>
<sequence>MTSKKVLIANRGEIAIRISRAAAALGWETVAIFSEDDSDSKHRYYANQAFPIPGYGSSAYLNADRILRIASEQGCSLIHPGYGFLSENADFVRECDRAGVTFIGPTEEIVRNLGNKLGALRLAESLQISVLPGTRKPTELSQVEDFFDQHGSLMIKALAGGGGRGMCRIESPDRIREEFSRCSSEAKAAFGNGELYVEKLLLNARHIEIQILGDGTGNVLHFWERDCTLQRRNQKLIEVCPAPNLAPLIRDKIVDSALRLARNLKYRSLGTFEFLLDENSEGDFYFIEANPRLQVEHTVTEEALGVDLVELQLRIAEGGTLKEFGLNQETISKPKGFAIQLRLNAETIDEKGNVQPSAGRLSVFEPSSGPGIRVDTAAYTGYAMNPSFDPLLAKLIIRTQSSEFKNAVSLARRTLREFRIQGSKTNQSFLNHLLRLSEMEEYKVYTGLIDENFARLAFQVDEEKVGFGFESNHKNEGSAEPETHEIPLGTIPVLSPVSGRMTEIDVVAGDFVRKGQKVAVVSAMKMEHLLKANESGIVEAVLVSPGKNVSVDQAILVLRPSEEEGPSHEDILSHEIDFVRTDLQDVLNRLSLNEDSSRPQAVSKRHKRGQRTARENVADLCDPGTFVEYGALAIAAQRRRRSLEELIKLSPADGLVTGIGSVNGDLFDSSLTKCAVLAYDYTVFMGTQGAMNHKKTDRLLQVAKNLKLPLVFFTEGGGGRPGEVDVPAVAGLDLHTFRQYSELSGAAPRIAVASGRCFAGNAALFGSSDIRIATKDSNIGMGGPVMVKGGGLGNFSAEEIGSAEIQSKNGVIDLVVENEIEAVRAAKRSLAYFQGKVEAFSCKDQRLLRSIVPENRLRSYDVRALIEILSDEDSVLELRSGFSPGIVTAFIRIEGRPIGLVANHSMHLGGAIDAEGAEKAADFMKLCESFRLPILSLCDTPGFMVGPDAERLALVRKAGRLFQEGAGLKVPFFTIVLRKGYGLGAMAMAGGSFHSPVFTISWPSGEFGAMGIEGEIRTGYQKELAEVKDWNERQLLFERLVKEAYERGKAINMASYLEIDAVIDPADSRKWILRGLASEIS</sequence>
<dbReference type="SUPFAM" id="SSF51230">
    <property type="entry name" value="Single hybrid motif"/>
    <property type="match status" value="1"/>
</dbReference>
<dbReference type="AlphaFoldDB" id="A0A4R9GJE3"/>
<dbReference type="Proteomes" id="UP000298458">
    <property type="component" value="Unassembled WGS sequence"/>
</dbReference>
<dbReference type="Pfam" id="PF01039">
    <property type="entry name" value="Carboxyl_trans"/>
    <property type="match status" value="1"/>
</dbReference>
<dbReference type="PANTHER" id="PTHR48095">
    <property type="entry name" value="PYRUVATE CARBOXYLASE SUBUNIT A"/>
    <property type="match status" value="1"/>
</dbReference>
<dbReference type="InterPro" id="IPR029045">
    <property type="entry name" value="ClpP/crotonase-like_dom_sf"/>
</dbReference>
<dbReference type="InterPro" id="IPR051602">
    <property type="entry name" value="ACC_Biotin_Carboxylase"/>
</dbReference>
<dbReference type="PANTHER" id="PTHR48095:SF5">
    <property type="entry name" value="BLL7292 PROTEIN"/>
    <property type="match status" value="1"/>
</dbReference>
<evidence type="ECO:0000259" key="8">
    <source>
        <dbReference type="PROSITE" id="PS50968"/>
    </source>
</evidence>
<keyword evidence="13" id="KW-1185">Reference proteome</keyword>
<dbReference type="Pfam" id="PF02786">
    <property type="entry name" value="CPSase_L_D2"/>
    <property type="match status" value="1"/>
</dbReference>
<dbReference type="PROSITE" id="PS50968">
    <property type="entry name" value="BIOTINYL_LIPOYL"/>
    <property type="match status" value="1"/>
</dbReference>
<comment type="cofactor">
    <cofactor evidence="1">
        <name>biotin</name>
        <dbReference type="ChEBI" id="CHEBI:57586"/>
    </cofactor>
</comment>
<feature type="domain" description="CoA carboxyltransferase C-terminal" evidence="11">
    <location>
        <begin position="843"/>
        <end position="1081"/>
    </location>
</feature>
<accession>A0A4R9GJE3</accession>
<gene>
    <name evidence="12" type="ORF">EHO60_03000</name>
</gene>
<organism evidence="12 13">
    <name type="scientific">Leptospira fletcheri</name>
    <dbReference type="NCBI Taxonomy" id="2484981"/>
    <lineage>
        <taxon>Bacteria</taxon>
        <taxon>Pseudomonadati</taxon>
        <taxon>Spirochaetota</taxon>
        <taxon>Spirochaetia</taxon>
        <taxon>Leptospirales</taxon>
        <taxon>Leptospiraceae</taxon>
        <taxon>Leptospira</taxon>
    </lineage>
</organism>
<evidence type="ECO:0000259" key="11">
    <source>
        <dbReference type="PROSITE" id="PS50989"/>
    </source>
</evidence>
<keyword evidence="2" id="KW-0436">Ligase</keyword>
<dbReference type="Pfam" id="PF00289">
    <property type="entry name" value="Biotin_carb_N"/>
    <property type="match status" value="1"/>
</dbReference>
<feature type="region of interest" description="Disordered" evidence="7">
    <location>
        <begin position="594"/>
        <end position="614"/>
    </location>
</feature>
<evidence type="ECO:0000256" key="3">
    <source>
        <dbReference type="ARBA" id="ARBA00022741"/>
    </source>
</evidence>
<keyword evidence="4 6" id="KW-0067">ATP-binding</keyword>
<dbReference type="GO" id="GO:0016874">
    <property type="term" value="F:ligase activity"/>
    <property type="evidence" value="ECO:0007669"/>
    <property type="project" value="UniProtKB-KW"/>
</dbReference>
<evidence type="ECO:0000256" key="4">
    <source>
        <dbReference type="ARBA" id="ARBA00022840"/>
    </source>
</evidence>
<evidence type="ECO:0000256" key="2">
    <source>
        <dbReference type="ARBA" id="ARBA00022598"/>
    </source>
</evidence>
<dbReference type="InterPro" id="IPR001882">
    <property type="entry name" value="Biotin_BS"/>
</dbReference>
<feature type="domain" description="Biotin carboxylation" evidence="10">
    <location>
        <begin position="2"/>
        <end position="454"/>
    </location>
</feature>
<dbReference type="EMBL" id="RQET01000002">
    <property type="protein sequence ID" value="TGK13182.1"/>
    <property type="molecule type" value="Genomic_DNA"/>
</dbReference>
<dbReference type="Gene3D" id="3.40.50.20">
    <property type="match status" value="1"/>
</dbReference>
<evidence type="ECO:0000313" key="12">
    <source>
        <dbReference type="EMBL" id="TGK13182.1"/>
    </source>
</evidence>
<dbReference type="InterPro" id="IPR016185">
    <property type="entry name" value="PreATP-grasp_dom_sf"/>
</dbReference>
<dbReference type="InterPro" id="IPR005482">
    <property type="entry name" value="Biotin_COase_C"/>
</dbReference>
<dbReference type="InterPro" id="IPR011054">
    <property type="entry name" value="Rudment_hybrid_motif"/>
</dbReference>
<dbReference type="InterPro" id="IPR013815">
    <property type="entry name" value="ATP_grasp_subdomain_1"/>
</dbReference>
<dbReference type="Gene3D" id="3.30.1490.20">
    <property type="entry name" value="ATP-grasp fold, A domain"/>
    <property type="match status" value="1"/>
</dbReference>
<dbReference type="Pfam" id="PF02785">
    <property type="entry name" value="Biotin_carb_C"/>
    <property type="match status" value="1"/>
</dbReference>
<evidence type="ECO:0000256" key="6">
    <source>
        <dbReference type="PROSITE-ProRule" id="PRU00409"/>
    </source>
</evidence>
<evidence type="ECO:0000256" key="1">
    <source>
        <dbReference type="ARBA" id="ARBA00001953"/>
    </source>
</evidence>
<dbReference type="PROSITE" id="PS50979">
    <property type="entry name" value="BC"/>
    <property type="match status" value="1"/>
</dbReference>
<dbReference type="InterPro" id="IPR011761">
    <property type="entry name" value="ATP-grasp"/>
</dbReference>
<dbReference type="InterPro" id="IPR000089">
    <property type="entry name" value="Biotin_lipoyl"/>
</dbReference>
<dbReference type="SUPFAM" id="SSF56059">
    <property type="entry name" value="Glutathione synthetase ATP-binding domain-like"/>
    <property type="match status" value="1"/>
</dbReference>
<dbReference type="SUPFAM" id="SSF51246">
    <property type="entry name" value="Rudiment single hybrid motif"/>
    <property type="match status" value="1"/>
</dbReference>
<evidence type="ECO:0000256" key="7">
    <source>
        <dbReference type="SAM" id="MobiDB-lite"/>
    </source>
</evidence>
<keyword evidence="3 6" id="KW-0547">Nucleotide-binding</keyword>
<dbReference type="GO" id="GO:0005524">
    <property type="term" value="F:ATP binding"/>
    <property type="evidence" value="ECO:0007669"/>
    <property type="project" value="UniProtKB-UniRule"/>
</dbReference>
<dbReference type="PROSITE" id="PS00867">
    <property type="entry name" value="CPSASE_2"/>
    <property type="match status" value="1"/>
</dbReference>
<evidence type="ECO:0000313" key="13">
    <source>
        <dbReference type="Proteomes" id="UP000298458"/>
    </source>
</evidence>
<name>A0A4R9GJE3_9LEPT</name>
<dbReference type="GO" id="GO:0046872">
    <property type="term" value="F:metal ion binding"/>
    <property type="evidence" value="ECO:0007669"/>
    <property type="project" value="InterPro"/>
</dbReference>
<evidence type="ECO:0000259" key="10">
    <source>
        <dbReference type="PROSITE" id="PS50979"/>
    </source>
</evidence>
<dbReference type="SUPFAM" id="SSF52440">
    <property type="entry name" value="PreATP-grasp domain"/>
    <property type="match status" value="1"/>
</dbReference>
<comment type="caution">
    <text evidence="12">The sequence shown here is derived from an EMBL/GenBank/DDBJ whole genome shotgun (WGS) entry which is preliminary data.</text>
</comment>
<dbReference type="Pfam" id="PF00364">
    <property type="entry name" value="Biotin_lipoyl"/>
    <property type="match status" value="1"/>
</dbReference>
<feature type="domain" description="Lipoyl-binding" evidence="8">
    <location>
        <begin position="481"/>
        <end position="559"/>
    </location>
</feature>
<dbReference type="PROSITE" id="PS00188">
    <property type="entry name" value="BIOTIN"/>
    <property type="match status" value="1"/>
</dbReference>
<protein>
    <submittedName>
        <fullName evidence="12">Carbamoyl-phosphate synthase large subunit</fullName>
    </submittedName>
</protein>
<dbReference type="SUPFAM" id="SSF52096">
    <property type="entry name" value="ClpP/crotonase"/>
    <property type="match status" value="2"/>
</dbReference>
<keyword evidence="5" id="KW-0092">Biotin</keyword>
<evidence type="ECO:0000259" key="9">
    <source>
        <dbReference type="PROSITE" id="PS50975"/>
    </source>
</evidence>
<dbReference type="InterPro" id="IPR005479">
    <property type="entry name" value="CPAse_ATP-bd"/>
</dbReference>